<dbReference type="GO" id="GO:0005771">
    <property type="term" value="C:multivesicular body"/>
    <property type="evidence" value="ECO:0007669"/>
    <property type="project" value="TreeGrafter"/>
</dbReference>
<dbReference type="Gene3D" id="6.10.140.1230">
    <property type="match status" value="1"/>
</dbReference>
<dbReference type="Proteomes" id="UP000472372">
    <property type="component" value="Chromosome 8"/>
</dbReference>
<feature type="compositionally biased region" description="Basic and acidic residues" evidence="8">
    <location>
        <begin position="184"/>
        <end position="204"/>
    </location>
</feature>
<feature type="coiled-coil region" evidence="7">
    <location>
        <begin position="124"/>
        <end position="164"/>
    </location>
</feature>
<keyword evidence="6" id="KW-0472">Membrane</keyword>
<evidence type="ECO:0000256" key="7">
    <source>
        <dbReference type="SAM" id="Coils"/>
    </source>
</evidence>
<dbReference type="InterPro" id="IPR005024">
    <property type="entry name" value="Snf7_fam"/>
</dbReference>
<dbReference type="Pfam" id="PF03357">
    <property type="entry name" value="Snf7"/>
    <property type="match status" value="1"/>
</dbReference>
<evidence type="ECO:0000256" key="4">
    <source>
        <dbReference type="ARBA" id="ARBA00022753"/>
    </source>
</evidence>
<sequence>MGNSSSSNKISAQDKAILDMKNQRDKLRQYQKRITVLTDREKEIAKECLAKGDTNKAKLALRRKKYQESLLSKTDQQLAQLEILTSDVEFALVQKDVLYGLQQGTAVLKEIHKEMGGIENVEKLLGESEEARAYQEEVSELLANKMSNQDEDEVEDELEALEAEVNGVVPALPDAPVAQPQFTPEEKAQMAKDRAARRARERAAEQASQPMLA</sequence>
<accession>A0A6S6W9Z0</accession>
<keyword evidence="5" id="KW-0653">Protein transport</keyword>
<reference evidence="9" key="1">
    <citation type="submission" date="2021-02" db="EMBL/GenBank/DDBJ databases">
        <authorList>
            <person name="Syme A R."/>
            <person name="Syme A R."/>
            <person name="Moolhuijzen P."/>
        </authorList>
    </citation>
    <scope>NUCLEOTIDE SEQUENCE</scope>
    <source>
        <strain evidence="9">W1-1</strain>
    </source>
</reference>
<dbReference type="GO" id="GO:0032511">
    <property type="term" value="P:late endosome to vacuole transport via multivesicular body sorting pathway"/>
    <property type="evidence" value="ECO:0007669"/>
    <property type="project" value="TreeGrafter"/>
</dbReference>
<dbReference type="PANTHER" id="PTHR22761">
    <property type="entry name" value="CHARGED MULTIVESICULAR BODY PROTEIN"/>
    <property type="match status" value="1"/>
</dbReference>
<evidence type="ECO:0000256" key="1">
    <source>
        <dbReference type="ARBA" id="ARBA00004608"/>
    </source>
</evidence>
<dbReference type="GO" id="GO:0015031">
    <property type="term" value="P:protein transport"/>
    <property type="evidence" value="ECO:0007669"/>
    <property type="project" value="UniProtKB-KW"/>
</dbReference>
<evidence type="ECO:0000256" key="3">
    <source>
        <dbReference type="ARBA" id="ARBA00022448"/>
    </source>
</evidence>
<dbReference type="AlphaFoldDB" id="A0A6S6W9Z0"/>
<gene>
    <name evidence="9" type="ORF">PTTW11_08800</name>
</gene>
<evidence type="ECO:0000256" key="8">
    <source>
        <dbReference type="SAM" id="MobiDB-lite"/>
    </source>
</evidence>
<evidence type="ECO:0000313" key="10">
    <source>
        <dbReference type="Proteomes" id="UP000472372"/>
    </source>
</evidence>
<proteinExistence type="inferred from homology"/>
<keyword evidence="4" id="KW-0967">Endosome</keyword>
<name>A0A6S6W9Z0_9PLEO</name>
<feature type="region of interest" description="Disordered" evidence="8">
    <location>
        <begin position="170"/>
        <end position="213"/>
    </location>
</feature>
<dbReference type="GO" id="GO:0006900">
    <property type="term" value="P:vesicle budding from membrane"/>
    <property type="evidence" value="ECO:0007669"/>
    <property type="project" value="TreeGrafter"/>
</dbReference>
<feature type="coiled-coil region" evidence="7">
    <location>
        <begin position="13"/>
        <end position="47"/>
    </location>
</feature>
<keyword evidence="3" id="KW-0813">Transport</keyword>
<dbReference type="PANTHER" id="PTHR22761:SF5">
    <property type="entry name" value="CHARGED MULTIVESICULAR BODY PROTEIN 6"/>
    <property type="match status" value="1"/>
</dbReference>
<evidence type="ECO:0000256" key="6">
    <source>
        <dbReference type="ARBA" id="ARBA00023136"/>
    </source>
</evidence>
<keyword evidence="7" id="KW-0175">Coiled coil</keyword>
<protein>
    <submittedName>
        <fullName evidence="9">Charged multivesicular body protein 6-B</fullName>
    </submittedName>
</protein>
<dbReference type="EMBL" id="HG992984">
    <property type="protein sequence ID" value="CAE7201198.1"/>
    <property type="molecule type" value="Genomic_DNA"/>
</dbReference>
<organism evidence="9 10">
    <name type="scientific">Pyrenophora teres f. teres</name>
    <dbReference type="NCBI Taxonomy" id="97479"/>
    <lineage>
        <taxon>Eukaryota</taxon>
        <taxon>Fungi</taxon>
        <taxon>Dikarya</taxon>
        <taxon>Ascomycota</taxon>
        <taxon>Pezizomycotina</taxon>
        <taxon>Dothideomycetes</taxon>
        <taxon>Pleosporomycetidae</taxon>
        <taxon>Pleosporales</taxon>
        <taxon>Pleosporineae</taxon>
        <taxon>Pleosporaceae</taxon>
        <taxon>Pyrenophora</taxon>
    </lineage>
</organism>
<evidence type="ECO:0000256" key="2">
    <source>
        <dbReference type="ARBA" id="ARBA00006190"/>
    </source>
</evidence>
<evidence type="ECO:0000256" key="5">
    <source>
        <dbReference type="ARBA" id="ARBA00022927"/>
    </source>
</evidence>
<evidence type="ECO:0000313" key="9">
    <source>
        <dbReference type="EMBL" id="CAE7201198.1"/>
    </source>
</evidence>
<dbReference type="GO" id="GO:0000815">
    <property type="term" value="C:ESCRT III complex"/>
    <property type="evidence" value="ECO:0007669"/>
    <property type="project" value="TreeGrafter"/>
</dbReference>
<comment type="similarity">
    <text evidence="2">Belongs to the SNF7 family.</text>
</comment>
<comment type="subcellular location">
    <subcellularLocation>
        <location evidence="1">Endosome membrane</location>
    </subcellularLocation>
</comment>